<keyword evidence="2" id="KW-0808">Transferase</keyword>
<dbReference type="GO" id="GO:0016747">
    <property type="term" value="F:acyltransferase activity, transferring groups other than amino-acyl groups"/>
    <property type="evidence" value="ECO:0007669"/>
    <property type="project" value="InterPro"/>
</dbReference>
<dbReference type="InterPro" id="IPR020036">
    <property type="entry name" value="PseH"/>
</dbReference>
<dbReference type="EMBL" id="LN907858">
    <property type="protein sequence ID" value="CUU39268.1"/>
    <property type="molecule type" value="Genomic_DNA"/>
</dbReference>
<reference evidence="3 4" key="1">
    <citation type="journal article" date="2014" name="Genome Announc.">
        <title>Draft genome sequences of eight enterohepatic helicobacter species isolated from both laboratory and wild rodents.</title>
        <authorList>
            <person name="Sheh A."/>
            <person name="Shen Z."/>
            <person name="Fox J.G."/>
        </authorList>
    </citation>
    <scope>NUCLEOTIDE SEQUENCE [LARGE SCALE GENOMIC DNA]</scope>
    <source>
        <strain evidence="3 4">MIT 98-6810</strain>
    </source>
</reference>
<name>A0A099UHI2_9HELI</name>
<keyword evidence="3" id="KW-0012">Acyltransferase</keyword>
<feature type="domain" description="N-acetyltransferase" evidence="1">
    <location>
        <begin position="391"/>
        <end position="554"/>
    </location>
</feature>
<dbReference type="AlphaFoldDB" id="A0A099UHI2"/>
<dbReference type="Proteomes" id="UP000064525">
    <property type="component" value="Chromosome I"/>
</dbReference>
<dbReference type="GO" id="GO:0008781">
    <property type="term" value="F:N-acylneuraminate cytidylyltransferase activity"/>
    <property type="evidence" value="ECO:0007669"/>
    <property type="project" value="UniProtKB-EC"/>
</dbReference>
<evidence type="ECO:0000313" key="4">
    <source>
        <dbReference type="Proteomes" id="UP000029925"/>
    </source>
</evidence>
<dbReference type="SUPFAM" id="SSF55729">
    <property type="entry name" value="Acyl-CoA N-acyltransferases (Nat)"/>
    <property type="match status" value="1"/>
</dbReference>
<dbReference type="InterPro" id="IPR016181">
    <property type="entry name" value="Acyl_CoA_acyltransferase"/>
</dbReference>
<accession>A0A099UHI2</accession>
<dbReference type="Gene3D" id="3.40.630.30">
    <property type="match status" value="1"/>
</dbReference>
<dbReference type="EC" id="2.7.7.43" evidence="2"/>
<evidence type="ECO:0000313" key="5">
    <source>
        <dbReference type="Proteomes" id="UP000064525"/>
    </source>
</evidence>
<reference evidence="5" key="2">
    <citation type="submission" date="2015-11" db="EMBL/GenBank/DDBJ databases">
        <authorList>
            <person name="Anvar S.Y."/>
        </authorList>
    </citation>
    <scope>NUCLEOTIDE SEQUENCE [LARGE SCALE GENOMIC DNA]</scope>
</reference>
<dbReference type="Gene3D" id="3.40.50.11190">
    <property type="match status" value="1"/>
</dbReference>
<dbReference type="PANTHER" id="PTHR43415">
    <property type="entry name" value="SPERMIDINE N(1)-ACETYLTRANSFERASE"/>
    <property type="match status" value="1"/>
</dbReference>
<evidence type="ECO:0000313" key="3">
    <source>
        <dbReference type="EMBL" id="TLD79593.1"/>
    </source>
</evidence>
<dbReference type="OrthoDB" id="5330177at2"/>
<evidence type="ECO:0000259" key="1">
    <source>
        <dbReference type="PROSITE" id="PS51186"/>
    </source>
</evidence>
<dbReference type="InterPro" id="IPR000182">
    <property type="entry name" value="GNAT_dom"/>
</dbReference>
<dbReference type="Pfam" id="PF00583">
    <property type="entry name" value="Acetyltransf_1"/>
    <property type="match status" value="1"/>
</dbReference>
<protein>
    <submittedName>
        <fullName evidence="2">N-Acetylneuraminate cytidylyltransferase / Glycosyltransferase type I</fullName>
        <ecNumber evidence="2">2.7.7.43</ecNumber>
    </submittedName>
    <submittedName>
        <fullName evidence="3">UDP-4-amino-4, 6-dideoxy-N-acetyl-beta-L-altrosamine N-acetyltransferase</fullName>
        <ecNumber evidence="3">2.3.1.202</ecNumber>
    </submittedName>
</protein>
<dbReference type="EC" id="2.3.1.202" evidence="3"/>
<dbReference type="EMBL" id="JRPF02000001">
    <property type="protein sequence ID" value="TLD79593.1"/>
    <property type="molecule type" value="Genomic_DNA"/>
</dbReference>
<dbReference type="Gene3D" id="3.40.50.2000">
    <property type="entry name" value="Glycogen Phosphorylase B"/>
    <property type="match status" value="1"/>
</dbReference>
<dbReference type="GeneID" id="78150705"/>
<dbReference type="RefSeq" id="WP_034342082.1">
    <property type="nucleotide sequence ID" value="NZ_CAOMJD010000005.1"/>
</dbReference>
<sequence length="554" mass="63630">MRIDVFCESGAKYGLGHFYRCVKLIALCAKTRQVNALTLHNRVVGDFIPPSLAQLLDKELLESISYECKNYEWLSTQPQMLDIAIVDSYEAQEWFYYRLKSQSKALICLDDTLRDVYPPQSYILNPTPHIQEYFSHKNYYLWCGEEYIIPPIMPTQDYTQDFKRDFIQDSMQKCGKNISRINVFVTFGGVDSGNLTQELIENLNILADSIFLESCHFHIILGGGYPHTLCIPPRLTSYISTYHNLNPKDFLAKAQECDCAISAGGGSMLELLTLKIPSIIIESATNQHLHITKWAQKGAIATAKTPLDALEILRIWYKDILESSANDFDTHTKPQTPKSLESIKTTLQDLHPSEKLLDSLSALFTQIHNLISHNINARDKSVDSRNSLIALPFTHLTQEESEIVLSMRNHKQVAQWMYSSYITPASHKAFLAHLTNDTSKQYWLFKSNDEYIGVGSLTRINPAHKHAFIGIYTNPLCDKNSKGAQILSFLESYAMRNLTLHTLHLEVLIHNERAIKFYEKCGYMREGVLHDFVCRKDDEQRRYYDVILMYKELK</sequence>
<reference evidence="2" key="3">
    <citation type="submission" date="2015-11" db="EMBL/GenBank/DDBJ databases">
        <authorList>
            <person name="Zhang Y."/>
            <person name="Guo Z."/>
        </authorList>
    </citation>
    <scope>NUCLEOTIDE SEQUENCE</scope>
    <source>
        <strain evidence="2">1</strain>
    </source>
</reference>
<dbReference type="PROSITE" id="PS51186">
    <property type="entry name" value="GNAT"/>
    <property type="match status" value="1"/>
</dbReference>
<dbReference type="PANTHER" id="PTHR43415:SF3">
    <property type="entry name" value="GNAT-FAMILY ACETYLTRANSFERASE"/>
    <property type="match status" value="1"/>
</dbReference>
<gene>
    <name evidence="3" type="primary">pseH</name>
    <name evidence="2" type="ORF">BN2458_PEG0382</name>
    <name evidence="3" type="ORF">LS75_001260</name>
</gene>
<dbReference type="KEGG" id="hty:BN2458_PEG0382"/>
<dbReference type="PATRIC" id="fig|76936.10.peg.371"/>
<proteinExistence type="predicted"/>
<dbReference type="STRING" id="76936.BN2458_PEG0382"/>
<dbReference type="NCBIfam" id="TIGR03585">
    <property type="entry name" value="PseH"/>
    <property type="match status" value="1"/>
</dbReference>
<keyword evidence="2" id="KW-0548">Nucleotidyltransferase</keyword>
<evidence type="ECO:0000313" key="2">
    <source>
        <dbReference type="EMBL" id="CUU39268.1"/>
    </source>
</evidence>
<keyword evidence="4" id="KW-1185">Reference proteome</keyword>
<organism evidence="2 5">
    <name type="scientific">Helicobacter typhlonius</name>
    <dbReference type="NCBI Taxonomy" id="76936"/>
    <lineage>
        <taxon>Bacteria</taxon>
        <taxon>Pseudomonadati</taxon>
        <taxon>Campylobacterota</taxon>
        <taxon>Epsilonproteobacteria</taxon>
        <taxon>Campylobacterales</taxon>
        <taxon>Helicobacteraceae</taxon>
        <taxon>Helicobacter</taxon>
    </lineage>
</organism>
<dbReference type="Proteomes" id="UP000029925">
    <property type="component" value="Unassembled WGS sequence"/>
</dbReference>